<accession>A0ABV2FJ54</accession>
<dbReference type="Pfam" id="PF04892">
    <property type="entry name" value="VanZ"/>
    <property type="match status" value="1"/>
</dbReference>
<keyword evidence="1" id="KW-1133">Transmembrane helix</keyword>
<feature type="transmembrane region" description="Helical" evidence="1">
    <location>
        <begin position="86"/>
        <end position="108"/>
    </location>
</feature>
<dbReference type="PANTHER" id="PTHR36834:SF2">
    <property type="entry name" value="MEMBRANE PROTEIN"/>
    <property type="match status" value="1"/>
</dbReference>
<proteinExistence type="predicted"/>
<keyword evidence="1" id="KW-0472">Membrane</keyword>
<dbReference type="RefSeq" id="WP_354365733.1">
    <property type="nucleotide sequence ID" value="NZ_JBEPLO010000019.1"/>
</dbReference>
<gene>
    <name evidence="3" type="ORF">ABID29_001726</name>
</gene>
<organism evidence="3 4">
    <name type="scientific">Streptococcus rupicaprae</name>
    <dbReference type="NCBI Taxonomy" id="759619"/>
    <lineage>
        <taxon>Bacteria</taxon>
        <taxon>Bacillati</taxon>
        <taxon>Bacillota</taxon>
        <taxon>Bacilli</taxon>
        <taxon>Lactobacillales</taxon>
        <taxon>Streptococcaceae</taxon>
        <taxon>Streptococcus</taxon>
    </lineage>
</organism>
<dbReference type="Proteomes" id="UP001549122">
    <property type="component" value="Unassembled WGS sequence"/>
</dbReference>
<protein>
    <submittedName>
        <fullName evidence="3">Glycopeptide antibiotics resistance protein</fullName>
    </submittedName>
</protein>
<feature type="transmembrane region" description="Helical" evidence="1">
    <location>
        <begin position="54"/>
        <end position="74"/>
    </location>
</feature>
<sequence>MKGSQRLISSTLILYLLVLTWLVLFKFALTPYELPQMRSLNLTPFAQSQNWDGSLHIKEIVANVLVFMPFGLLIRRHQPGWSVERILGLGLGLSLLLESLQYLLATGASDITDLLTNGFGVLMGGGFYGVLTWLLPPKCLWLIEGLMLAVCLMTVFLVFYLKSQGSWIWHYL</sequence>
<feature type="transmembrane region" description="Helical" evidence="1">
    <location>
        <begin position="141"/>
        <end position="161"/>
    </location>
</feature>
<dbReference type="EMBL" id="JBEPLO010000019">
    <property type="protein sequence ID" value="MET3558600.1"/>
    <property type="molecule type" value="Genomic_DNA"/>
</dbReference>
<feature type="transmembrane region" description="Helical" evidence="1">
    <location>
        <begin position="12"/>
        <end position="34"/>
    </location>
</feature>
<name>A0ABV2FJ54_9STRE</name>
<comment type="caution">
    <text evidence="3">The sequence shown here is derived from an EMBL/GenBank/DDBJ whole genome shotgun (WGS) entry which is preliminary data.</text>
</comment>
<dbReference type="InterPro" id="IPR053150">
    <property type="entry name" value="Teicoplanin_resist-assoc"/>
</dbReference>
<evidence type="ECO:0000259" key="2">
    <source>
        <dbReference type="Pfam" id="PF04892"/>
    </source>
</evidence>
<keyword evidence="4" id="KW-1185">Reference proteome</keyword>
<evidence type="ECO:0000313" key="3">
    <source>
        <dbReference type="EMBL" id="MET3558600.1"/>
    </source>
</evidence>
<dbReference type="InterPro" id="IPR006976">
    <property type="entry name" value="VanZ-like"/>
</dbReference>
<evidence type="ECO:0000313" key="4">
    <source>
        <dbReference type="Proteomes" id="UP001549122"/>
    </source>
</evidence>
<evidence type="ECO:0000256" key="1">
    <source>
        <dbReference type="SAM" id="Phobius"/>
    </source>
</evidence>
<reference evidence="3 4" key="1">
    <citation type="submission" date="2024-06" db="EMBL/GenBank/DDBJ databases">
        <title>Genomic Encyclopedia of Type Strains, Phase IV (KMG-IV): sequencing the most valuable type-strain genomes for metagenomic binning, comparative biology and taxonomic classification.</title>
        <authorList>
            <person name="Goeker M."/>
        </authorList>
    </citation>
    <scope>NUCLEOTIDE SEQUENCE [LARGE SCALE GENOMIC DNA]</scope>
    <source>
        <strain evidence="3 4">DSM 28303</strain>
    </source>
</reference>
<feature type="domain" description="VanZ-like" evidence="2">
    <location>
        <begin position="13"/>
        <end position="130"/>
    </location>
</feature>
<dbReference type="PANTHER" id="PTHR36834">
    <property type="entry name" value="MEMBRANE PROTEIN-RELATED"/>
    <property type="match status" value="1"/>
</dbReference>
<feature type="transmembrane region" description="Helical" evidence="1">
    <location>
        <begin position="114"/>
        <end position="134"/>
    </location>
</feature>
<keyword evidence="1" id="KW-0812">Transmembrane</keyword>